<evidence type="ECO:0000313" key="3">
    <source>
        <dbReference type="EMBL" id="RZU20538.1"/>
    </source>
</evidence>
<reference evidence="3 4" key="1">
    <citation type="journal article" date="2015" name="Stand. Genomic Sci.">
        <title>Genomic Encyclopedia of Bacterial and Archaeal Type Strains, Phase III: the genomes of soil and plant-associated and newly described type strains.</title>
        <authorList>
            <person name="Whitman W.B."/>
            <person name="Woyke T."/>
            <person name="Klenk H.P."/>
            <person name="Zhou Y."/>
            <person name="Lilburn T.G."/>
            <person name="Beck B.J."/>
            <person name="De Vos P."/>
            <person name="Vandamme P."/>
            <person name="Eisen J.A."/>
            <person name="Garrity G."/>
            <person name="Hugenholtz P."/>
            <person name="Kyrpides N.C."/>
        </authorList>
    </citation>
    <scope>NUCLEOTIDE SEQUENCE [LARGE SCALE GENOMIC DNA]</scope>
    <source>
        <strain evidence="3 4">VKM Ac-2540</strain>
    </source>
</reference>
<evidence type="ECO:0000313" key="4">
    <source>
        <dbReference type="Proteomes" id="UP000292027"/>
    </source>
</evidence>
<dbReference type="AlphaFoldDB" id="A0A4Q7XBI2"/>
<feature type="compositionally biased region" description="Low complexity" evidence="1">
    <location>
        <begin position="84"/>
        <end position="101"/>
    </location>
</feature>
<protein>
    <submittedName>
        <fullName evidence="3">Uncharacterized protein</fullName>
    </submittedName>
</protein>
<dbReference type="OrthoDB" id="3829609at2"/>
<dbReference type="RefSeq" id="WP_130443239.1">
    <property type="nucleotide sequence ID" value="NZ_SHKR01000011.1"/>
</dbReference>
<evidence type="ECO:0000256" key="1">
    <source>
        <dbReference type="SAM" id="MobiDB-lite"/>
    </source>
</evidence>
<sequence length="217" mass="22006">MTQPPYPSGPQNSGSQQQPPPGTPAGPGGPAWDGRGYAPGFEPRGPKRSRTSLYVVIAAAGIIVFLGVVALLLPGLMGGDDDQGSGPTAPSPAAARPTGSPQPTAQASETPGGPRLTEATTLATRFLAYLNANDQAHATTLACADSKNLLAGQLIVTIDPPTKLAVSGPAASVSSYYPRISVPFSGTTKGSVPLTGTVDIMDQPTRPLCVRLTSVAH</sequence>
<gene>
    <name evidence="3" type="ORF">EV645_2773</name>
</gene>
<dbReference type="EMBL" id="SHKR01000011">
    <property type="protein sequence ID" value="RZU20538.1"/>
    <property type="molecule type" value="Genomic_DNA"/>
</dbReference>
<keyword evidence="2" id="KW-1133">Transmembrane helix</keyword>
<feature type="region of interest" description="Disordered" evidence="1">
    <location>
        <begin position="1"/>
        <end position="47"/>
    </location>
</feature>
<proteinExistence type="predicted"/>
<keyword evidence="4" id="KW-1185">Reference proteome</keyword>
<keyword evidence="2" id="KW-0812">Transmembrane</keyword>
<name>A0A4Q7XBI2_9ACTN</name>
<feature type="region of interest" description="Disordered" evidence="1">
    <location>
        <begin position="81"/>
        <end position="116"/>
    </location>
</feature>
<accession>A0A4Q7XBI2</accession>
<keyword evidence="2" id="KW-0472">Membrane</keyword>
<organism evidence="3 4">
    <name type="scientific">Kribbella rubisoli</name>
    <dbReference type="NCBI Taxonomy" id="3075929"/>
    <lineage>
        <taxon>Bacteria</taxon>
        <taxon>Bacillati</taxon>
        <taxon>Actinomycetota</taxon>
        <taxon>Actinomycetes</taxon>
        <taxon>Propionibacteriales</taxon>
        <taxon>Kribbellaceae</taxon>
        <taxon>Kribbella</taxon>
    </lineage>
</organism>
<dbReference type="Proteomes" id="UP000292027">
    <property type="component" value="Unassembled WGS sequence"/>
</dbReference>
<feature type="transmembrane region" description="Helical" evidence="2">
    <location>
        <begin position="53"/>
        <end position="77"/>
    </location>
</feature>
<comment type="caution">
    <text evidence="3">The sequence shown here is derived from an EMBL/GenBank/DDBJ whole genome shotgun (WGS) entry which is preliminary data.</text>
</comment>
<evidence type="ECO:0000256" key="2">
    <source>
        <dbReference type="SAM" id="Phobius"/>
    </source>
</evidence>